<sequence>MTRFVLSPLALALATVTAAPVFADAQPDQQTKRQISPQSEQQEQGSGLLETLSVIGDADAVERLPGSAHVVDEEELARFEFADINRIVRSIPGVYLREEDGYGLRPNIGIRGSGSGRSSKISLMEDGVLAAPAPYAAPSAYYFPSTGRMSGIEVLKGPSSLQYGPFTVGGAVNLLSTPIPDATGGAEASKGMVKLEAGENGENRLHSYYASATETSGWLLETHQQIADGFREIDRAGSADIQKEDYLLKGRLQTATGARYPQQLDVKLQYSEELSGMSYVGLTDADFDADPNRRYGLTALDEMQNRHSTLQLNHSISFSERFVLHTQAYRNQYKRDWFKTDNIGGLLDDANNGDSYAQGVLDGEIDYSGIKLKHNNRKYDSRGVQISADWQLASGAITHDLIIAVRRHWDEVDRFQPVETFNQVDGQLQFVEKQLPTGSNNRIEEADATALFVYDEMGLTDKLTATAVLRYEDVQTSQQRYDDVARNLEGDDISNAVDEWLPGVGLVYELNTAWTMLAGVHRGFAPPGAGAQEGVGAELSTNYEWGARFDNGALNGELIAFFSDYSNTVQNCTIAVKCPNGADSGTYSLGESEILGLEATLGGEWVLANGWLIPWRATYTYTEAETTGDADGGEVLAGDNLAYLPQTVFALTTGIDSGAEWRVDLTAAYQDEMCIDNECNRPGSTALQRTESLWVVDAAAHYDFSQALSAYLKIDNLLDQQAIISRDPDGARANKPRTAIVGVRYAF</sequence>
<name>A0ABP9WN30_9GAMM</name>
<keyword evidence="7 9" id="KW-0472">Membrane</keyword>
<evidence type="ECO:0000256" key="6">
    <source>
        <dbReference type="ARBA" id="ARBA00023077"/>
    </source>
</evidence>
<dbReference type="EMBL" id="BAABRT010000007">
    <property type="protein sequence ID" value="GAA5524617.1"/>
    <property type="molecule type" value="Genomic_DNA"/>
</dbReference>
<reference evidence="16 17" key="1">
    <citation type="submission" date="2024-02" db="EMBL/GenBank/DDBJ databases">
        <title>Microbulbifer aestuariivivens NBRC 112533.</title>
        <authorList>
            <person name="Ichikawa N."/>
            <person name="Katano-Makiyama Y."/>
            <person name="Hidaka K."/>
        </authorList>
    </citation>
    <scope>NUCLEOTIDE SEQUENCE [LARGE SCALE GENOMIC DNA]</scope>
    <source>
        <strain evidence="16 17">NBRC 112533</strain>
    </source>
</reference>
<dbReference type="Gene3D" id="2.170.130.10">
    <property type="entry name" value="TonB-dependent receptor, plug domain"/>
    <property type="match status" value="1"/>
</dbReference>
<comment type="caution">
    <text evidence="16">The sequence shown here is derived from an EMBL/GenBank/DDBJ whole genome shotgun (WGS) entry which is preliminary data.</text>
</comment>
<dbReference type="PROSITE" id="PS52016">
    <property type="entry name" value="TONB_DEPENDENT_REC_3"/>
    <property type="match status" value="1"/>
</dbReference>
<dbReference type="InterPro" id="IPR010917">
    <property type="entry name" value="TonB_rcpt_CS"/>
</dbReference>
<evidence type="ECO:0000256" key="8">
    <source>
        <dbReference type="ARBA" id="ARBA00023237"/>
    </source>
</evidence>
<evidence type="ECO:0000256" key="9">
    <source>
        <dbReference type="PROSITE-ProRule" id="PRU01360"/>
    </source>
</evidence>
<feature type="chain" id="PRO_5045275300" evidence="13">
    <location>
        <begin position="24"/>
        <end position="747"/>
    </location>
</feature>
<feature type="domain" description="TonB-dependent receptor plug" evidence="15">
    <location>
        <begin position="62"/>
        <end position="171"/>
    </location>
</feature>
<evidence type="ECO:0000256" key="13">
    <source>
        <dbReference type="SAM" id="SignalP"/>
    </source>
</evidence>
<keyword evidence="3 9" id="KW-1134">Transmembrane beta strand</keyword>
<organism evidence="16 17">
    <name type="scientific">Microbulbifer aestuariivivens</name>
    <dbReference type="NCBI Taxonomy" id="1908308"/>
    <lineage>
        <taxon>Bacteria</taxon>
        <taxon>Pseudomonadati</taxon>
        <taxon>Pseudomonadota</taxon>
        <taxon>Gammaproteobacteria</taxon>
        <taxon>Cellvibrionales</taxon>
        <taxon>Microbulbiferaceae</taxon>
        <taxon>Microbulbifer</taxon>
    </lineage>
</organism>
<dbReference type="Pfam" id="PF00593">
    <property type="entry name" value="TonB_dep_Rec_b-barrel"/>
    <property type="match status" value="1"/>
</dbReference>
<evidence type="ECO:0000256" key="12">
    <source>
        <dbReference type="SAM" id="MobiDB-lite"/>
    </source>
</evidence>
<dbReference type="Pfam" id="PF07715">
    <property type="entry name" value="Plug"/>
    <property type="match status" value="1"/>
</dbReference>
<evidence type="ECO:0000256" key="10">
    <source>
        <dbReference type="PROSITE-ProRule" id="PRU10144"/>
    </source>
</evidence>
<accession>A0ABP9WN30</accession>
<keyword evidence="6 11" id="KW-0798">TonB box</keyword>
<keyword evidence="5 13" id="KW-0732">Signal</keyword>
<dbReference type="InterPro" id="IPR036942">
    <property type="entry name" value="Beta-barrel_TonB_sf"/>
</dbReference>
<evidence type="ECO:0000256" key="7">
    <source>
        <dbReference type="ARBA" id="ARBA00023136"/>
    </source>
</evidence>
<evidence type="ECO:0000313" key="17">
    <source>
        <dbReference type="Proteomes" id="UP001408594"/>
    </source>
</evidence>
<feature type="compositionally biased region" description="Polar residues" evidence="12">
    <location>
        <begin position="27"/>
        <end position="37"/>
    </location>
</feature>
<evidence type="ECO:0000256" key="4">
    <source>
        <dbReference type="ARBA" id="ARBA00022692"/>
    </source>
</evidence>
<evidence type="ECO:0000256" key="5">
    <source>
        <dbReference type="ARBA" id="ARBA00022729"/>
    </source>
</evidence>
<keyword evidence="8 9" id="KW-0998">Cell outer membrane</keyword>
<dbReference type="PANTHER" id="PTHR30442:SF0">
    <property type="entry name" value="FE(3+) DICITRATE TRANSPORT PROTEIN FECA"/>
    <property type="match status" value="1"/>
</dbReference>
<proteinExistence type="inferred from homology"/>
<dbReference type="InterPro" id="IPR037066">
    <property type="entry name" value="Plug_dom_sf"/>
</dbReference>
<keyword evidence="4 9" id="KW-0812">Transmembrane</keyword>
<evidence type="ECO:0000256" key="1">
    <source>
        <dbReference type="ARBA" id="ARBA00004571"/>
    </source>
</evidence>
<evidence type="ECO:0000256" key="2">
    <source>
        <dbReference type="ARBA" id="ARBA00022448"/>
    </source>
</evidence>
<dbReference type="PROSITE" id="PS01156">
    <property type="entry name" value="TONB_DEPENDENT_REC_2"/>
    <property type="match status" value="1"/>
</dbReference>
<keyword evidence="17" id="KW-1185">Reference proteome</keyword>
<dbReference type="SUPFAM" id="SSF56935">
    <property type="entry name" value="Porins"/>
    <property type="match status" value="1"/>
</dbReference>
<evidence type="ECO:0000256" key="11">
    <source>
        <dbReference type="RuleBase" id="RU003357"/>
    </source>
</evidence>
<protein>
    <submittedName>
        <fullName evidence="16">Fe(3+) dicitrate transport protein FecA</fullName>
    </submittedName>
</protein>
<dbReference type="InterPro" id="IPR000531">
    <property type="entry name" value="Beta-barrel_TonB"/>
</dbReference>
<dbReference type="Gene3D" id="2.40.170.20">
    <property type="entry name" value="TonB-dependent receptor, beta-barrel domain"/>
    <property type="match status" value="1"/>
</dbReference>
<feature type="domain" description="TonB-dependent receptor-like beta-barrel" evidence="14">
    <location>
        <begin position="270"/>
        <end position="717"/>
    </location>
</feature>
<comment type="subcellular location">
    <subcellularLocation>
        <location evidence="1 9">Cell outer membrane</location>
        <topology evidence="1 9">Multi-pass membrane protein</topology>
    </subcellularLocation>
</comment>
<dbReference type="PANTHER" id="PTHR30442">
    <property type="entry name" value="IRON III DICITRATE TRANSPORT PROTEIN FECA"/>
    <property type="match status" value="1"/>
</dbReference>
<dbReference type="RefSeq" id="WP_345549709.1">
    <property type="nucleotide sequence ID" value="NZ_BAABRT010000007.1"/>
</dbReference>
<evidence type="ECO:0000259" key="15">
    <source>
        <dbReference type="Pfam" id="PF07715"/>
    </source>
</evidence>
<feature type="region of interest" description="Disordered" evidence="12">
    <location>
        <begin position="27"/>
        <end position="46"/>
    </location>
</feature>
<dbReference type="InterPro" id="IPR012910">
    <property type="entry name" value="Plug_dom"/>
</dbReference>
<feature type="signal peptide" evidence="13">
    <location>
        <begin position="1"/>
        <end position="23"/>
    </location>
</feature>
<comment type="similarity">
    <text evidence="9 11">Belongs to the TonB-dependent receptor family.</text>
</comment>
<feature type="short sequence motif" description="TonB C-terminal box" evidence="10">
    <location>
        <begin position="730"/>
        <end position="747"/>
    </location>
</feature>
<evidence type="ECO:0000256" key="3">
    <source>
        <dbReference type="ARBA" id="ARBA00022452"/>
    </source>
</evidence>
<gene>
    <name evidence="16" type="primary">fecA</name>
    <name evidence="16" type="ORF">Maes01_01174</name>
</gene>
<keyword evidence="2 9" id="KW-0813">Transport</keyword>
<dbReference type="InterPro" id="IPR039426">
    <property type="entry name" value="TonB-dep_rcpt-like"/>
</dbReference>
<evidence type="ECO:0000313" key="16">
    <source>
        <dbReference type="EMBL" id="GAA5524617.1"/>
    </source>
</evidence>
<dbReference type="Proteomes" id="UP001408594">
    <property type="component" value="Unassembled WGS sequence"/>
</dbReference>
<evidence type="ECO:0000259" key="14">
    <source>
        <dbReference type="Pfam" id="PF00593"/>
    </source>
</evidence>